<proteinExistence type="predicted"/>
<evidence type="ECO:0000313" key="2">
    <source>
        <dbReference type="Proteomes" id="UP000028582"/>
    </source>
</evidence>
<dbReference type="AlphaFoldDB" id="A0A080YWD4"/>
<dbReference type="OrthoDB" id="146119at2759"/>
<feature type="non-terminal residue" evidence="1">
    <location>
        <position position="1"/>
    </location>
</feature>
<sequence length="120" mass="13646">VLSIPRLPSFSVFSPALHYCSQRQRNSMRFTFVLLAVVASLLSSTGCAKSLRQDSPDKIEESAKNEERWFKLGGKVTAEAAPIKSSKWNDAFAKVLKFILPHPEGRLVYKGNDQWRFRPY</sequence>
<protein>
    <submittedName>
        <fullName evidence="1">Uncharacterized protein</fullName>
    </submittedName>
</protein>
<comment type="caution">
    <text evidence="1">The sequence shown here is derived from an EMBL/GenBank/DDBJ whole genome shotgun (WGS) entry which is preliminary data.</text>
</comment>
<accession>A0A080YWD4</accession>
<dbReference type="EMBL" id="ANJA01004908">
    <property type="protein sequence ID" value="ETO58695.1"/>
    <property type="molecule type" value="Genomic_DNA"/>
</dbReference>
<reference evidence="1 2" key="1">
    <citation type="submission" date="2013-11" db="EMBL/GenBank/DDBJ databases">
        <title>The Genome Sequence of Phytophthora parasitica P1976.</title>
        <authorList>
            <consortium name="The Broad Institute Genomics Platform"/>
            <person name="Russ C."/>
            <person name="Tyler B."/>
            <person name="Panabieres F."/>
            <person name="Shan W."/>
            <person name="Tripathy S."/>
            <person name="Grunwald N."/>
            <person name="Machado M."/>
            <person name="Johnson C.S."/>
            <person name="Walker B."/>
            <person name="Young S."/>
            <person name="Zeng Q."/>
            <person name="Gargeya S."/>
            <person name="Fitzgerald M."/>
            <person name="Haas B."/>
            <person name="Abouelleil A."/>
            <person name="Allen A.W."/>
            <person name="Alvarado L."/>
            <person name="Arachchi H.M."/>
            <person name="Berlin A.M."/>
            <person name="Chapman S.B."/>
            <person name="Gainer-Dewar J."/>
            <person name="Goldberg J."/>
            <person name="Griggs A."/>
            <person name="Gujja S."/>
            <person name="Hansen M."/>
            <person name="Howarth C."/>
            <person name="Imamovic A."/>
            <person name="Ireland A."/>
            <person name="Larimer J."/>
            <person name="McCowan C."/>
            <person name="Murphy C."/>
            <person name="Pearson M."/>
            <person name="Poon T.W."/>
            <person name="Priest M."/>
            <person name="Roberts A."/>
            <person name="Saif S."/>
            <person name="Shea T."/>
            <person name="Sisk P."/>
            <person name="Sykes S."/>
            <person name="Wortman J."/>
            <person name="Nusbaum C."/>
            <person name="Birren B."/>
        </authorList>
    </citation>
    <scope>NUCLEOTIDE SEQUENCE [LARGE SCALE GENOMIC DNA]</scope>
    <source>
        <strain evidence="1 2">P1976</strain>
    </source>
</reference>
<evidence type="ECO:0000313" key="1">
    <source>
        <dbReference type="EMBL" id="ETO58695.1"/>
    </source>
</evidence>
<name>A0A080YWD4_PHYNI</name>
<gene>
    <name evidence="1" type="ORF">F444_22924</name>
</gene>
<organism evidence="1 2">
    <name type="scientific">Phytophthora nicotianae P1976</name>
    <dbReference type="NCBI Taxonomy" id="1317066"/>
    <lineage>
        <taxon>Eukaryota</taxon>
        <taxon>Sar</taxon>
        <taxon>Stramenopiles</taxon>
        <taxon>Oomycota</taxon>
        <taxon>Peronosporomycetes</taxon>
        <taxon>Peronosporales</taxon>
        <taxon>Peronosporaceae</taxon>
        <taxon>Phytophthora</taxon>
    </lineage>
</organism>
<dbReference type="Proteomes" id="UP000028582">
    <property type="component" value="Unassembled WGS sequence"/>
</dbReference>